<evidence type="ECO:0000313" key="2">
    <source>
        <dbReference type="EMBL" id="KAJ8995939.1"/>
    </source>
</evidence>
<feature type="region of interest" description="Disordered" evidence="1">
    <location>
        <begin position="559"/>
        <end position="624"/>
    </location>
</feature>
<feature type="compositionally biased region" description="Low complexity" evidence="1">
    <location>
        <begin position="228"/>
        <end position="241"/>
    </location>
</feature>
<feature type="region of interest" description="Disordered" evidence="1">
    <location>
        <begin position="222"/>
        <end position="249"/>
    </location>
</feature>
<comment type="caution">
    <text evidence="2">The sequence shown here is derived from an EMBL/GenBank/DDBJ whole genome shotgun (WGS) entry which is preliminary data.</text>
</comment>
<feature type="compositionally biased region" description="Polar residues" evidence="1">
    <location>
        <begin position="559"/>
        <end position="572"/>
    </location>
</feature>
<feature type="compositionally biased region" description="Pro residues" evidence="1">
    <location>
        <begin position="367"/>
        <end position="379"/>
    </location>
</feature>
<gene>
    <name evidence="2" type="ORF">HRR80_000687</name>
</gene>
<dbReference type="AlphaFoldDB" id="A0AAN6IYI9"/>
<feature type="region of interest" description="Disordered" evidence="1">
    <location>
        <begin position="340"/>
        <end position="382"/>
    </location>
</feature>
<evidence type="ECO:0000313" key="3">
    <source>
        <dbReference type="Proteomes" id="UP001161757"/>
    </source>
</evidence>
<protein>
    <submittedName>
        <fullName evidence="2">Uncharacterized protein</fullName>
    </submittedName>
</protein>
<reference evidence="2" key="1">
    <citation type="submission" date="2023-01" db="EMBL/GenBank/DDBJ databases">
        <title>Exophiala dermititidis isolated from Cystic Fibrosis Patient.</title>
        <authorList>
            <person name="Kurbessoian T."/>
            <person name="Crocker A."/>
            <person name="Murante D."/>
            <person name="Hogan D.A."/>
            <person name="Stajich J.E."/>
        </authorList>
    </citation>
    <scope>NUCLEOTIDE SEQUENCE</scope>
    <source>
        <strain evidence="2">Ex8</strain>
    </source>
</reference>
<dbReference type="Proteomes" id="UP001161757">
    <property type="component" value="Unassembled WGS sequence"/>
</dbReference>
<feature type="compositionally biased region" description="Low complexity" evidence="1">
    <location>
        <begin position="172"/>
        <end position="181"/>
    </location>
</feature>
<evidence type="ECO:0000256" key="1">
    <source>
        <dbReference type="SAM" id="MobiDB-lite"/>
    </source>
</evidence>
<sequence>MVVATHGSMLIQEAAILVVVSSWRANIGIGIASSDQILLAVLVVILTTTAVFTTQSTPSRLPSASSQLLFFGWRICYYFPIISCQSVNGKFLSLQPFLSSPHTYIAVRRLGKAIVPVPDGPDHLDWVHVPHGLPSSSRCRSCFSAIHGKRFNMNDVSAQNPNLPRKRRALRRTTSVRSLSRQFDSSESRDLYEDSIYDAEVVGSSEALPFESEPALEPSFEGEYALDSSGHPSRSSSPRSPLGEFSSPHSQWAEPQLASVLEQNTIDSIRPSCSLPRLEASPKRKSQIVHPRLSIRSIHPKEASASPWPLKKRLPSVTSVHHHRSLSLNDLDCLKRLAAGVSRDRSSSGGDIDRSNWCPTLPNRPVQGPPERSPTPPGLPSFETDAAEEFRLLRLHSPGRSLWGRIWGSSHESDEQAPSSPRLLGSPALGPQSPHGSPSPPTSPSAEIFRRTLAMLGMARVVSPPPLSIENPRAPLPPNVVTSYTDSGALALADDGTYVRGRFGPRSSGHGIGGRSLEAHPIARNAQLSAIDEQVREIDKACERVDMENALSQRMLNRSDYQQDSAAPSQETPYVRTGGRTARPSELLSSSEDGHSSPAVYLSPPTSSPRIPIPEPQGNGVVSGLEQSHWDSMRLRSPAMPSLSRLRQTPGYPPSLVMSMRSMESAPHLFTAAEEAERARVRDLVMNEKRKEQSKGWAHLWYSIEDCFYEVWKGRDWNEWEWKGWDWKQWHCPMCCCGSRGCRRSESDW</sequence>
<feature type="region of interest" description="Disordered" evidence="1">
    <location>
        <begin position="154"/>
        <end position="183"/>
    </location>
</feature>
<name>A0AAN6IYI9_EXODE</name>
<feature type="region of interest" description="Disordered" evidence="1">
    <location>
        <begin position="272"/>
        <end position="309"/>
    </location>
</feature>
<dbReference type="EMBL" id="JAJGCB010000001">
    <property type="protein sequence ID" value="KAJ8995939.1"/>
    <property type="molecule type" value="Genomic_DNA"/>
</dbReference>
<feature type="compositionally biased region" description="Basic and acidic residues" evidence="1">
    <location>
        <begin position="342"/>
        <end position="354"/>
    </location>
</feature>
<accession>A0AAN6IYI9</accession>
<feature type="region of interest" description="Disordered" evidence="1">
    <location>
        <begin position="410"/>
        <end position="445"/>
    </location>
</feature>
<organism evidence="2 3">
    <name type="scientific">Exophiala dermatitidis</name>
    <name type="common">Black yeast-like fungus</name>
    <name type="synonym">Wangiella dermatitidis</name>
    <dbReference type="NCBI Taxonomy" id="5970"/>
    <lineage>
        <taxon>Eukaryota</taxon>
        <taxon>Fungi</taxon>
        <taxon>Dikarya</taxon>
        <taxon>Ascomycota</taxon>
        <taxon>Pezizomycotina</taxon>
        <taxon>Eurotiomycetes</taxon>
        <taxon>Chaetothyriomycetidae</taxon>
        <taxon>Chaetothyriales</taxon>
        <taxon>Herpotrichiellaceae</taxon>
        <taxon>Exophiala</taxon>
    </lineage>
</organism>
<proteinExistence type="predicted"/>